<evidence type="ECO:0000259" key="1">
    <source>
        <dbReference type="SMART" id="SM00477"/>
    </source>
</evidence>
<dbReference type="CDD" id="cd00091">
    <property type="entry name" value="NUC"/>
    <property type="match status" value="1"/>
</dbReference>
<reference evidence="3" key="1">
    <citation type="submission" date="2021-10" db="EMBL/GenBank/DDBJ databases">
        <authorList>
            <person name="Dean J.D."/>
            <person name="Kim M.K."/>
            <person name="Newey C.N."/>
            <person name="Stoker T.S."/>
            <person name="Thompson D.W."/>
            <person name="Grose J.H."/>
        </authorList>
    </citation>
    <scope>NUCLEOTIDE SEQUENCE</scope>
    <source>
        <strain evidence="3">BT178</strain>
    </source>
</reference>
<dbReference type="InterPro" id="IPR040255">
    <property type="entry name" value="Non-specific_endonuclease"/>
</dbReference>
<evidence type="ECO:0000259" key="2">
    <source>
        <dbReference type="SMART" id="SM00892"/>
    </source>
</evidence>
<dbReference type="SMART" id="SM00892">
    <property type="entry name" value="Endonuclease_NS"/>
    <property type="match status" value="1"/>
</dbReference>
<keyword evidence="3" id="KW-0378">Hydrolase</keyword>
<evidence type="ECO:0000313" key="3">
    <source>
        <dbReference type="EMBL" id="MCB2411170.1"/>
    </source>
</evidence>
<dbReference type="Proteomes" id="UP001165296">
    <property type="component" value="Unassembled WGS sequence"/>
</dbReference>
<comment type="caution">
    <text evidence="3">The sequence shown here is derived from an EMBL/GenBank/DDBJ whole genome shotgun (WGS) entry which is preliminary data.</text>
</comment>
<dbReference type="InterPro" id="IPR044929">
    <property type="entry name" value="DNA/RNA_non-sp_Endonuclease_sf"/>
</dbReference>
<dbReference type="InterPro" id="IPR001604">
    <property type="entry name" value="Endo_G_ENPP1-like_dom"/>
</dbReference>
<evidence type="ECO:0000313" key="4">
    <source>
        <dbReference type="Proteomes" id="UP001165296"/>
    </source>
</evidence>
<dbReference type="GO" id="GO:0004519">
    <property type="term" value="F:endonuclease activity"/>
    <property type="evidence" value="ECO:0007669"/>
    <property type="project" value="UniProtKB-KW"/>
</dbReference>
<accession>A0ABS8AZD2</accession>
<dbReference type="InterPro" id="IPR044925">
    <property type="entry name" value="His-Me_finger_sf"/>
</dbReference>
<dbReference type="InterPro" id="IPR020821">
    <property type="entry name" value="ENPP1-3/EXOG-like_nuc-like"/>
</dbReference>
<dbReference type="SUPFAM" id="SSF54060">
    <property type="entry name" value="His-Me finger endonucleases"/>
    <property type="match status" value="1"/>
</dbReference>
<dbReference type="RefSeq" id="WP_226180768.1">
    <property type="nucleotide sequence ID" value="NZ_JAJADR010000015.1"/>
</dbReference>
<dbReference type="Gene3D" id="3.40.570.10">
    <property type="entry name" value="Extracellular Endonuclease, subunit A"/>
    <property type="match status" value="1"/>
</dbReference>
<keyword evidence="4" id="KW-1185">Reference proteome</keyword>
<sequence>MSAANLSRKATFDTMTCLGTETPERPGSEPTTMPVKFEDRNGYESGFLHGWDIPLPLAVGANASDMLPLRRGGTGVELKYQNFSVIMSASRRLPMLTAVNLLGLDREQVDRIDTWYFDGRLDKSDQWGDELYHGNSLDRGHMVRREDPVWGPLAKQANADTFHFTNSCPQMASVNQKTWVGLENHILKMAKADGMRVNVYTGPFFSDADVDYRGAKIPLAFWKVVAIVTEEGRPSATAYKISQQQELSELEYIFAGYLTYQISVKEVMDQTGINFSALLDYDGFTQRAVMTGERTIELINNLDRVKI</sequence>
<dbReference type="EMBL" id="JAJADR010000015">
    <property type="protein sequence ID" value="MCB2411170.1"/>
    <property type="molecule type" value="Genomic_DNA"/>
</dbReference>
<keyword evidence="3" id="KW-0255">Endonuclease</keyword>
<name>A0ABS8AZD2_9BACT</name>
<keyword evidence="3" id="KW-0540">Nuclease</keyword>
<dbReference type="PANTHER" id="PTHR13966:SF5">
    <property type="entry name" value="ENDONUCLEASE G, MITOCHONDRIAL"/>
    <property type="match status" value="1"/>
</dbReference>
<dbReference type="PANTHER" id="PTHR13966">
    <property type="entry name" value="ENDONUCLEASE RELATED"/>
    <property type="match status" value="1"/>
</dbReference>
<protein>
    <submittedName>
        <fullName evidence="3">DNA/RNA non-specific endonuclease</fullName>
    </submittedName>
</protein>
<organism evidence="3 4">
    <name type="scientific">Hymenobacter lucidus</name>
    <dbReference type="NCBI Taxonomy" id="2880930"/>
    <lineage>
        <taxon>Bacteria</taxon>
        <taxon>Pseudomonadati</taxon>
        <taxon>Bacteroidota</taxon>
        <taxon>Cytophagia</taxon>
        <taxon>Cytophagales</taxon>
        <taxon>Hymenobacteraceae</taxon>
        <taxon>Hymenobacter</taxon>
    </lineage>
</organism>
<dbReference type="Pfam" id="PF01223">
    <property type="entry name" value="Endonuclease_NS"/>
    <property type="match status" value="1"/>
</dbReference>
<feature type="domain" description="DNA/RNA non-specific endonuclease/pyrophosphatase/phosphodiesterase" evidence="2">
    <location>
        <begin position="79"/>
        <end position="282"/>
    </location>
</feature>
<proteinExistence type="predicted"/>
<dbReference type="SMART" id="SM00477">
    <property type="entry name" value="NUC"/>
    <property type="match status" value="1"/>
</dbReference>
<gene>
    <name evidence="3" type="ORF">LGH74_24495</name>
</gene>
<feature type="domain" description="ENPP1-3/EXOG-like endonuclease/phosphodiesterase" evidence="1">
    <location>
        <begin position="80"/>
        <end position="282"/>
    </location>
</feature>